<gene>
    <name evidence="7" type="ORF">CDV56_102189</name>
</gene>
<keyword evidence="3" id="KW-0804">Transcription</keyword>
<dbReference type="PANTHER" id="PTHR31069">
    <property type="entry name" value="OLEATE-ACTIVATED TRANSCRIPTION FACTOR 1-RELATED"/>
    <property type="match status" value="1"/>
</dbReference>
<evidence type="ECO:0000259" key="6">
    <source>
        <dbReference type="PROSITE" id="PS50048"/>
    </source>
</evidence>
<dbReference type="GO" id="GO:0000981">
    <property type="term" value="F:DNA-binding transcription factor activity, RNA polymerase II-specific"/>
    <property type="evidence" value="ECO:0007669"/>
    <property type="project" value="InterPro"/>
</dbReference>
<keyword evidence="4" id="KW-0539">Nucleus</keyword>
<accession>A0A397G2L0</accession>
<evidence type="ECO:0000256" key="3">
    <source>
        <dbReference type="ARBA" id="ARBA00023163"/>
    </source>
</evidence>
<dbReference type="VEuPathDB" id="FungiDB:CDV56_102189"/>
<protein>
    <recommendedName>
        <fullName evidence="6">Zn(2)-C6 fungal-type domain-containing protein</fullName>
    </recommendedName>
</protein>
<dbReference type="SUPFAM" id="SSF57701">
    <property type="entry name" value="Zn2/Cys6 DNA-binding domain"/>
    <property type="match status" value="1"/>
</dbReference>
<organism evidence="7 8">
    <name type="scientific">Aspergillus thermomutatus</name>
    <name type="common">Neosartorya pseudofischeri</name>
    <dbReference type="NCBI Taxonomy" id="41047"/>
    <lineage>
        <taxon>Eukaryota</taxon>
        <taxon>Fungi</taxon>
        <taxon>Dikarya</taxon>
        <taxon>Ascomycota</taxon>
        <taxon>Pezizomycotina</taxon>
        <taxon>Eurotiomycetes</taxon>
        <taxon>Eurotiomycetidae</taxon>
        <taxon>Eurotiales</taxon>
        <taxon>Aspergillaceae</taxon>
        <taxon>Aspergillus</taxon>
        <taxon>Aspergillus subgen. Fumigati</taxon>
    </lineage>
</organism>
<evidence type="ECO:0000256" key="1">
    <source>
        <dbReference type="ARBA" id="ARBA00023015"/>
    </source>
</evidence>
<dbReference type="GO" id="GO:0008270">
    <property type="term" value="F:zinc ion binding"/>
    <property type="evidence" value="ECO:0007669"/>
    <property type="project" value="InterPro"/>
</dbReference>
<dbReference type="Gene3D" id="4.10.240.10">
    <property type="entry name" value="Zn(2)-C6 fungal-type DNA-binding domain"/>
    <property type="match status" value="1"/>
</dbReference>
<dbReference type="GeneID" id="38124163"/>
<dbReference type="OrthoDB" id="5069333at2759"/>
<feature type="region of interest" description="Disordered" evidence="5">
    <location>
        <begin position="242"/>
        <end position="261"/>
    </location>
</feature>
<keyword evidence="1" id="KW-0805">Transcription regulation</keyword>
<dbReference type="SMART" id="SM00066">
    <property type="entry name" value="GAL4"/>
    <property type="match status" value="1"/>
</dbReference>
<evidence type="ECO:0000256" key="2">
    <source>
        <dbReference type="ARBA" id="ARBA00023125"/>
    </source>
</evidence>
<dbReference type="PROSITE" id="PS50048">
    <property type="entry name" value="ZN2_CY6_FUNGAL_2"/>
    <property type="match status" value="1"/>
</dbReference>
<dbReference type="InterPro" id="IPR001138">
    <property type="entry name" value="Zn2Cys6_DnaBD"/>
</dbReference>
<feature type="compositionally biased region" description="Low complexity" evidence="5">
    <location>
        <begin position="247"/>
        <end position="260"/>
    </location>
</feature>
<dbReference type="GO" id="GO:0003677">
    <property type="term" value="F:DNA binding"/>
    <property type="evidence" value="ECO:0007669"/>
    <property type="project" value="UniProtKB-KW"/>
</dbReference>
<dbReference type="EMBL" id="NKHU02000353">
    <property type="protein sequence ID" value="RHZ44114.1"/>
    <property type="molecule type" value="Genomic_DNA"/>
</dbReference>
<dbReference type="RefSeq" id="XP_026610165.1">
    <property type="nucleotide sequence ID" value="XM_026755808.1"/>
</dbReference>
<sequence>MPPTSRQIKLRASCDSCNEARVRCSQTRPICERCLKNDIECIYGVSQRAGRNRSSNPNRGLDVRNQPAWGPLNNSHFLAHQPPAGGIFDDFLPNSFPLLDDLATGPPKHGFPEANMFAEMFAAISPSPTPNASEIPAMDGLENSLTDATCTCVSTVFSFFSSNPILTRTHPAPIDVCLVQGRESINICERMLNCVSSSRHHYSSLITVALLIDRVVAIYDRARQHYYQTLLVPPCTAVSTSSLSGVPRSPQSSRNSRSPSLAGNMPASLVDISAQDLSLCLGGQSRGSAFIGQYQLDEDDDVKLTFEVVFRHLSRIENLIRSFRNGISGEEHMKSSAIEGISSSPTEDQELGYDRQVSVCLGLADLIERQLNVARSGWESICKEWEPYQSNRR</sequence>
<name>A0A397G2L0_ASPTH</name>
<keyword evidence="8" id="KW-1185">Reference proteome</keyword>
<feature type="domain" description="Zn(2)-C6 fungal-type" evidence="6">
    <location>
        <begin position="13"/>
        <end position="43"/>
    </location>
</feature>
<evidence type="ECO:0000256" key="5">
    <source>
        <dbReference type="SAM" id="MobiDB-lite"/>
    </source>
</evidence>
<dbReference type="PRINTS" id="PR00755">
    <property type="entry name" value="AFLATOXINBRP"/>
</dbReference>
<evidence type="ECO:0000256" key="4">
    <source>
        <dbReference type="ARBA" id="ARBA00023242"/>
    </source>
</evidence>
<dbReference type="CDD" id="cd00067">
    <property type="entry name" value="GAL4"/>
    <property type="match status" value="1"/>
</dbReference>
<dbReference type="Proteomes" id="UP000215305">
    <property type="component" value="Unassembled WGS sequence"/>
</dbReference>
<keyword evidence="2" id="KW-0238">DNA-binding</keyword>
<dbReference type="AlphaFoldDB" id="A0A397G2L0"/>
<dbReference type="Pfam" id="PF00172">
    <property type="entry name" value="Zn_clus"/>
    <property type="match status" value="1"/>
</dbReference>
<proteinExistence type="predicted"/>
<reference evidence="7" key="1">
    <citation type="submission" date="2018-08" db="EMBL/GenBank/DDBJ databases">
        <title>Draft genome sequence of azole-resistant Aspergillus thermomutatus (Neosartorya pseudofischeri) strain HMR AF 39, isolated from a human nasal aspirate.</title>
        <authorList>
            <person name="Parent-Michaud M."/>
            <person name="Dufresne P.J."/>
            <person name="Fournier E."/>
            <person name="Martineau C."/>
            <person name="Moreira S."/>
            <person name="Perkins V."/>
            <person name="De Repentigny L."/>
            <person name="Dufresne S.F."/>
        </authorList>
    </citation>
    <scope>NUCLEOTIDE SEQUENCE [LARGE SCALE GENOMIC DNA]</scope>
    <source>
        <strain evidence="7">HMR AF 39</strain>
    </source>
</reference>
<dbReference type="STRING" id="41047.A0A397G2L0"/>
<dbReference type="InterPro" id="IPR036864">
    <property type="entry name" value="Zn2-C6_fun-type_DNA-bd_sf"/>
</dbReference>
<dbReference type="PANTHER" id="PTHR31069:SF31">
    <property type="entry name" value="MONODICTYPHENONE CLUSTER TRANSCRIPTION FACTOR-RELATED"/>
    <property type="match status" value="1"/>
</dbReference>
<dbReference type="InterPro" id="IPR050675">
    <property type="entry name" value="OAF3"/>
</dbReference>
<evidence type="ECO:0000313" key="8">
    <source>
        <dbReference type="Proteomes" id="UP000215305"/>
    </source>
</evidence>
<evidence type="ECO:0000313" key="7">
    <source>
        <dbReference type="EMBL" id="RHZ44114.1"/>
    </source>
</evidence>
<comment type="caution">
    <text evidence="7">The sequence shown here is derived from an EMBL/GenBank/DDBJ whole genome shotgun (WGS) entry which is preliminary data.</text>
</comment>